<gene>
    <name evidence="2" type="ORF">ACFQPB_02870</name>
</gene>
<name>A0ABW2QIC3_9BURK</name>
<sequence length="88" mass="9329">MSELQLPERLTHLEASACLTELVARLPAGGPVCVDAAALRDFDSAALATLLALRRRLLQQGRALSLSQVPPRLAELVALYGVGELLPA</sequence>
<dbReference type="Gene3D" id="3.30.750.24">
    <property type="entry name" value="STAS domain"/>
    <property type="match status" value="1"/>
</dbReference>
<proteinExistence type="predicted"/>
<feature type="domain" description="STAS" evidence="1">
    <location>
        <begin position="1"/>
        <end position="88"/>
    </location>
</feature>
<evidence type="ECO:0000313" key="2">
    <source>
        <dbReference type="EMBL" id="MFC7407797.1"/>
    </source>
</evidence>
<dbReference type="InterPro" id="IPR036513">
    <property type="entry name" value="STAS_dom_sf"/>
</dbReference>
<dbReference type="PROSITE" id="PS50801">
    <property type="entry name" value="STAS"/>
    <property type="match status" value="1"/>
</dbReference>
<accession>A0ABW2QIC3</accession>
<dbReference type="InterPro" id="IPR058548">
    <property type="entry name" value="MlaB-like_STAS"/>
</dbReference>
<protein>
    <submittedName>
        <fullName evidence="2">Lipid asymmetry maintenance protein MlaB</fullName>
    </submittedName>
</protein>
<dbReference type="Proteomes" id="UP001596501">
    <property type="component" value="Unassembled WGS sequence"/>
</dbReference>
<evidence type="ECO:0000313" key="3">
    <source>
        <dbReference type="Proteomes" id="UP001596501"/>
    </source>
</evidence>
<reference evidence="3" key="1">
    <citation type="journal article" date="2019" name="Int. J. Syst. Evol. Microbiol.">
        <title>The Global Catalogue of Microorganisms (GCM) 10K type strain sequencing project: providing services to taxonomists for standard genome sequencing and annotation.</title>
        <authorList>
            <consortium name="The Broad Institute Genomics Platform"/>
            <consortium name="The Broad Institute Genome Sequencing Center for Infectious Disease"/>
            <person name="Wu L."/>
            <person name="Ma J."/>
        </authorList>
    </citation>
    <scope>NUCLEOTIDE SEQUENCE [LARGE SCALE GENOMIC DNA]</scope>
    <source>
        <strain evidence="3">CGMCC 1.12371</strain>
    </source>
</reference>
<dbReference type="Pfam" id="PF13466">
    <property type="entry name" value="STAS_2"/>
    <property type="match status" value="1"/>
</dbReference>
<dbReference type="SUPFAM" id="SSF52091">
    <property type="entry name" value="SpoIIaa-like"/>
    <property type="match status" value="1"/>
</dbReference>
<comment type="caution">
    <text evidence="2">The sequence shown here is derived from an EMBL/GenBank/DDBJ whole genome shotgun (WGS) entry which is preliminary data.</text>
</comment>
<dbReference type="RefSeq" id="WP_382219618.1">
    <property type="nucleotide sequence ID" value="NZ_JBHTCA010000002.1"/>
</dbReference>
<organism evidence="2 3">
    <name type="scientific">Hydrogenophaga atypica</name>
    <dbReference type="NCBI Taxonomy" id="249409"/>
    <lineage>
        <taxon>Bacteria</taxon>
        <taxon>Pseudomonadati</taxon>
        <taxon>Pseudomonadota</taxon>
        <taxon>Betaproteobacteria</taxon>
        <taxon>Burkholderiales</taxon>
        <taxon>Comamonadaceae</taxon>
        <taxon>Hydrogenophaga</taxon>
    </lineage>
</organism>
<dbReference type="InterPro" id="IPR002645">
    <property type="entry name" value="STAS_dom"/>
</dbReference>
<keyword evidence="3" id="KW-1185">Reference proteome</keyword>
<dbReference type="EMBL" id="JBHTCA010000002">
    <property type="protein sequence ID" value="MFC7407797.1"/>
    <property type="molecule type" value="Genomic_DNA"/>
</dbReference>
<evidence type="ECO:0000259" key="1">
    <source>
        <dbReference type="PROSITE" id="PS50801"/>
    </source>
</evidence>